<feature type="compositionally biased region" description="Polar residues" evidence="2">
    <location>
        <begin position="42"/>
        <end position="56"/>
    </location>
</feature>
<dbReference type="InterPro" id="IPR012677">
    <property type="entry name" value="Nucleotide-bd_a/b_plait_sf"/>
</dbReference>
<feature type="compositionally biased region" description="Acidic residues" evidence="2">
    <location>
        <begin position="288"/>
        <end position="309"/>
    </location>
</feature>
<dbReference type="Pfam" id="PF24625">
    <property type="entry name" value="DUF7626"/>
    <property type="match status" value="1"/>
</dbReference>
<dbReference type="InterPro" id="IPR035979">
    <property type="entry name" value="RBD_domain_sf"/>
</dbReference>
<feature type="compositionally biased region" description="Basic and acidic residues" evidence="2">
    <location>
        <begin position="274"/>
        <end position="286"/>
    </location>
</feature>
<feature type="domain" description="RRM" evidence="3">
    <location>
        <begin position="452"/>
        <end position="527"/>
    </location>
</feature>
<organism evidence="4 5">
    <name type="scientific">Trichoglossum hirsutum</name>
    <dbReference type="NCBI Taxonomy" id="265104"/>
    <lineage>
        <taxon>Eukaryota</taxon>
        <taxon>Fungi</taxon>
        <taxon>Dikarya</taxon>
        <taxon>Ascomycota</taxon>
        <taxon>Pezizomycotina</taxon>
        <taxon>Geoglossomycetes</taxon>
        <taxon>Geoglossales</taxon>
        <taxon>Geoglossaceae</taxon>
        <taxon>Trichoglossum</taxon>
    </lineage>
</organism>
<gene>
    <name evidence="4" type="ORF">GP486_001300</name>
</gene>
<dbReference type="Gene3D" id="3.30.70.330">
    <property type="match status" value="1"/>
</dbReference>
<dbReference type="EMBL" id="JAGHQM010000110">
    <property type="protein sequence ID" value="KAH0565300.1"/>
    <property type="molecule type" value="Genomic_DNA"/>
</dbReference>
<dbReference type="CDD" id="cd00590">
    <property type="entry name" value="RRM_SF"/>
    <property type="match status" value="1"/>
</dbReference>
<dbReference type="InterPro" id="IPR000504">
    <property type="entry name" value="RRM_dom"/>
</dbReference>
<accession>A0A9P8LGA1</accession>
<comment type="caution">
    <text evidence="4">The sequence shown here is derived from an EMBL/GenBank/DDBJ whole genome shotgun (WGS) entry which is preliminary data.</text>
</comment>
<dbReference type="PROSITE" id="PS50102">
    <property type="entry name" value="RRM"/>
    <property type="match status" value="1"/>
</dbReference>
<evidence type="ECO:0000256" key="2">
    <source>
        <dbReference type="SAM" id="MobiDB-lite"/>
    </source>
</evidence>
<protein>
    <recommendedName>
        <fullName evidence="3">RRM domain-containing protein</fullName>
    </recommendedName>
</protein>
<dbReference type="GO" id="GO:0003723">
    <property type="term" value="F:RNA binding"/>
    <property type="evidence" value="ECO:0007669"/>
    <property type="project" value="UniProtKB-UniRule"/>
</dbReference>
<dbReference type="InterPro" id="IPR056043">
    <property type="entry name" value="DUF7626"/>
</dbReference>
<keyword evidence="1" id="KW-0694">RNA-binding</keyword>
<feature type="region of interest" description="Disordered" evidence="2">
    <location>
        <begin position="250"/>
        <end position="373"/>
    </location>
</feature>
<evidence type="ECO:0000256" key="1">
    <source>
        <dbReference type="PROSITE-ProRule" id="PRU00176"/>
    </source>
</evidence>
<name>A0A9P8LGA1_9PEZI</name>
<dbReference type="Proteomes" id="UP000750711">
    <property type="component" value="Unassembled WGS sequence"/>
</dbReference>
<keyword evidence="5" id="KW-1185">Reference proteome</keyword>
<proteinExistence type="predicted"/>
<evidence type="ECO:0000313" key="4">
    <source>
        <dbReference type="EMBL" id="KAH0565300.1"/>
    </source>
</evidence>
<feature type="compositionally biased region" description="Polar residues" evidence="2">
    <location>
        <begin position="348"/>
        <end position="357"/>
    </location>
</feature>
<feature type="compositionally biased region" description="Low complexity" evidence="2">
    <location>
        <begin position="250"/>
        <end position="266"/>
    </location>
</feature>
<evidence type="ECO:0000259" key="3">
    <source>
        <dbReference type="PROSITE" id="PS50102"/>
    </source>
</evidence>
<dbReference type="SUPFAM" id="SSF54928">
    <property type="entry name" value="RNA-binding domain, RBD"/>
    <property type="match status" value="1"/>
</dbReference>
<reference evidence="4" key="1">
    <citation type="submission" date="2021-03" db="EMBL/GenBank/DDBJ databases">
        <title>Comparative genomics and phylogenomic investigation of the class Geoglossomycetes provide insights into ecological specialization and systematics.</title>
        <authorList>
            <person name="Melie T."/>
            <person name="Pirro S."/>
            <person name="Miller A.N."/>
            <person name="Quandt A."/>
        </authorList>
    </citation>
    <scope>NUCLEOTIDE SEQUENCE</scope>
    <source>
        <strain evidence="4">CAQ_001_2017</strain>
    </source>
</reference>
<dbReference type="AlphaFoldDB" id="A0A9P8LGA1"/>
<feature type="region of interest" description="Disordered" evidence="2">
    <location>
        <begin position="1"/>
        <end position="102"/>
    </location>
</feature>
<sequence>MSRSKSKAKETGIEQIGPPYFVQDGGGPFGSATPLPRDLESNGDQASQISSETNIDVTDDGTTFERRTTNKKPKKRNAPVSESSNEPFKRQRVPGGRAPVPKRVTAQLDSEDEIIVSMKQAGKTCTQIAKRLRDEGRVNYREKTITSRYVRIMKAQAEQMERDAAAKETQWQEDDAHNQLKVEIERLTNRKWQMVVGLLRASRPGGFFSRAECESRYNLLVKEKELNARISSGLQAGAFQLSAFQLSTPQSNIPQPSIPQPSAFQSNESNEVSSPRETHPDNHASSDSELDDEEKSDDDDSEYESEERQEEGSRMGDTRRKARVGGKLAPRASNDTPEVVIFNRGLRATTQESQVRATSGPKPEHRVATTSATGTDSITEAGTLASNIMLNTCNDFPGAIPSVAATLTETGDPDMVALNIATCSEGAGRKAYTVGKMSVCGRVVPEPAATGRRLHVQHLPCWVTPDDVELIFCEFNFTGAVRENRKNCDEGTWFVDVATANDATRAVATLNRQVIMNELISVVVYRHPDMLGFNFGQWPRVTDSDCSPHHLHQSMEDEGEDDWC</sequence>
<evidence type="ECO:0000313" key="5">
    <source>
        <dbReference type="Proteomes" id="UP000750711"/>
    </source>
</evidence>
<feature type="compositionally biased region" description="Basic and acidic residues" evidence="2">
    <location>
        <begin position="310"/>
        <end position="319"/>
    </location>
</feature>